<name>A0A074ZPL0_OPIVI</name>
<keyword evidence="2" id="KW-1185">Reference proteome</keyword>
<evidence type="ECO:0000313" key="1">
    <source>
        <dbReference type="EMBL" id="KER27737.1"/>
    </source>
</evidence>
<dbReference type="CTD" id="20319473"/>
<dbReference type="GeneID" id="20319473"/>
<dbReference type="RefSeq" id="XP_009168530.1">
    <property type="nucleotide sequence ID" value="XM_009170266.1"/>
</dbReference>
<dbReference type="KEGG" id="ovi:T265_05291"/>
<dbReference type="EMBL" id="KL596716">
    <property type="protein sequence ID" value="KER27737.1"/>
    <property type="molecule type" value="Genomic_DNA"/>
</dbReference>
<evidence type="ECO:0000313" key="2">
    <source>
        <dbReference type="Proteomes" id="UP000054324"/>
    </source>
</evidence>
<organism evidence="1 2">
    <name type="scientific">Opisthorchis viverrini</name>
    <name type="common">Southeast Asian liver fluke</name>
    <dbReference type="NCBI Taxonomy" id="6198"/>
    <lineage>
        <taxon>Eukaryota</taxon>
        <taxon>Metazoa</taxon>
        <taxon>Spiralia</taxon>
        <taxon>Lophotrochozoa</taxon>
        <taxon>Platyhelminthes</taxon>
        <taxon>Trematoda</taxon>
        <taxon>Digenea</taxon>
        <taxon>Opisthorchiida</taxon>
        <taxon>Opisthorchiata</taxon>
        <taxon>Opisthorchiidae</taxon>
        <taxon>Opisthorchis</taxon>
    </lineage>
</organism>
<accession>A0A074ZPL0</accession>
<sequence length="108" mass="11925">MSGSGTQTVTPRCAGFVTCSVCQWPTSSKNPFCTYWRSAKTRQEGSNNDLAEKCGSHYQQNQLRRSGRLLDGDPEMGQVDGPVPCSVAHINQDVSFNTQLPFLTFLLH</sequence>
<dbReference type="AlphaFoldDB" id="A0A074ZPL0"/>
<gene>
    <name evidence="1" type="ORF">T265_05291</name>
</gene>
<proteinExistence type="predicted"/>
<reference evidence="1 2" key="1">
    <citation type="submission" date="2013-11" db="EMBL/GenBank/DDBJ databases">
        <title>Opisthorchis viverrini - life in the bile duct.</title>
        <authorList>
            <person name="Young N.D."/>
            <person name="Nagarajan N."/>
            <person name="Lin S.J."/>
            <person name="Korhonen P.K."/>
            <person name="Jex A.R."/>
            <person name="Hall R.S."/>
            <person name="Safavi-Hemami H."/>
            <person name="Kaewkong W."/>
            <person name="Bertrand D."/>
            <person name="Gao S."/>
            <person name="Seet Q."/>
            <person name="Wongkham S."/>
            <person name="Teh B.T."/>
            <person name="Wongkham C."/>
            <person name="Intapan P.M."/>
            <person name="Maleewong W."/>
            <person name="Yang X."/>
            <person name="Hu M."/>
            <person name="Wang Z."/>
            <person name="Hofmann A."/>
            <person name="Sternberg P.W."/>
            <person name="Tan P."/>
            <person name="Wang J."/>
            <person name="Gasser R.B."/>
        </authorList>
    </citation>
    <scope>NUCLEOTIDE SEQUENCE [LARGE SCALE GENOMIC DNA]</scope>
</reference>
<dbReference type="Proteomes" id="UP000054324">
    <property type="component" value="Unassembled WGS sequence"/>
</dbReference>
<protein>
    <submittedName>
        <fullName evidence="1">Uncharacterized protein</fullName>
    </submittedName>
</protein>